<keyword evidence="6 10" id="KW-0812">Transmembrane</keyword>
<feature type="domain" description="AprE-like beta-barrel" evidence="12">
    <location>
        <begin position="330"/>
        <end position="418"/>
    </location>
</feature>
<dbReference type="Pfam" id="PF26002">
    <property type="entry name" value="Beta-barrel_AprE"/>
    <property type="match status" value="1"/>
</dbReference>
<keyword evidence="4" id="KW-1003">Cell membrane</keyword>
<proteinExistence type="inferred from homology"/>
<dbReference type="InterPro" id="IPR058982">
    <property type="entry name" value="Beta-barrel_AprE"/>
</dbReference>
<evidence type="ECO:0000256" key="1">
    <source>
        <dbReference type="ARBA" id="ARBA00004377"/>
    </source>
</evidence>
<dbReference type="NCBIfam" id="TIGR01843">
    <property type="entry name" value="type_I_hlyD"/>
    <property type="match status" value="1"/>
</dbReference>
<evidence type="ECO:0000313" key="13">
    <source>
        <dbReference type="EMBL" id="PZQ48679.1"/>
    </source>
</evidence>
<gene>
    <name evidence="13" type="ORF">DI551_00935</name>
</gene>
<dbReference type="GO" id="GO:0009306">
    <property type="term" value="P:protein secretion"/>
    <property type="evidence" value="ECO:0007669"/>
    <property type="project" value="InterPro"/>
</dbReference>
<evidence type="ECO:0000313" key="14">
    <source>
        <dbReference type="Proteomes" id="UP000249417"/>
    </source>
</evidence>
<keyword evidence="7 10" id="KW-1133">Transmembrane helix</keyword>
<evidence type="ECO:0000256" key="2">
    <source>
        <dbReference type="ARBA" id="ARBA00009477"/>
    </source>
</evidence>
<dbReference type="GO" id="GO:0005886">
    <property type="term" value="C:plasma membrane"/>
    <property type="evidence" value="ECO:0007669"/>
    <property type="project" value="UniProtKB-SubCell"/>
</dbReference>
<evidence type="ECO:0000256" key="9">
    <source>
        <dbReference type="SAM" id="Coils"/>
    </source>
</evidence>
<keyword evidence="5" id="KW-0997">Cell inner membrane</keyword>
<evidence type="ECO:0000256" key="8">
    <source>
        <dbReference type="ARBA" id="ARBA00023136"/>
    </source>
</evidence>
<sequence>MKQDDDRIDLQFMEELEAAVRLKPSRTSNLMLTSVGALVVILLGWMAFSDIDEMTHGEGQVVPSSEIQIVQSLEGGVLKELMVSEGDLVQKDQPLAKISDVAFASEERGTAAKQESLQIKKIRLEAEVNGKPFAIPAELAAKAPDIAHNEEQLYQSRQRELTNGKAILTDRINRAQAQLSEVAAKISRLSESKKLTQQELAITQKMVEQKAVPQLDAIRLNRELNEISGQINEAAEERTGLQSELGAAQKEREDTDNKFRSQALGELNETQTELSQLNENLTAIGDRVDRSELRSPVEGIVNKIMLKTIGGVVEPAMKLMEIVPTDDKLKIIARVPPSEIAFLHPGQKVKVKISAYDPQRYGSLDGELVRIGANSVRDGEDNIFFEIEVRTNENHLGTAEKPLPITPGMVAQVEIITGERSILEYLMKPVLRAKDRALTER</sequence>
<dbReference type="PROSITE" id="PS00543">
    <property type="entry name" value="HLYD_FAMILY"/>
    <property type="match status" value="1"/>
</dbReference>
<comment type="caution">
    <text evidence="13">The sequence shown here is derived from an EMBL/GenBank/DDBJ whole genome shotgun (WGS) entry which is preliminary data.</text>
</comment>
<name>A0A2W5N8Q7_9BACT</name>
<keyword evidence="9" id="KW-0175">Coiled coil</keyword>
<comment type="subcellular location">
    <subcellularLocation>
        <location evidence="1">Cell inner membrane</location>
        <topology evidence="1">Single-pass membrane protein</topology>
    </subcellularLocation>
</comment>
<protein>
    <submittedName>
        <fullName evidence="13">HlyD family type I secretion periplasmic adaptor subunit</fullName>
    </submittedName>
</protein>
<feature type="coiled-coil region" evidence="9">
    <location>
        <begin position="217"/>
        <end position="287"/>
    </location>
</feature>
<feature type="transmembrane region" description="Helical" evidence="10">
    <location>
        <begin position="30"/>
        <end position="48"/>
    </location>
</feature>
<evidence type="ECO:0000256" key="7">
    <source>
        <dbReference type="ARBA" id="ARBA00022989"/>
    </source>
</evidence>
<evidence type="ECO:0000256" key="4">
    <source>
        <dbReference type="ARBA" id="ARBA00022475"/>
    </source>
</evidence>
<accession>A0A2W5N8Q7</accession>
<feature type="domain" description="AprE-like long alpha-helical hairpin" evidence="11">
    <location>
        <begin position="110"/>
        <end position="286"/>
    </location>
</feature>
<dbReference type="AlphaFoldDB" id="A0A2W5N8Q7"/>
<comment type="similarity">
    <text evidence="2">Belongs to the membrane fusion protein (MFP) (TC 8.A.1) family.</text>
</comment>
<dbReference type="PANTHER" id="PTHR30386">
    <property type="entry name" value="MEMBRANE FUSION SUBUNIT OF EMRAB-TOLC MULTIDRUG EFFLUX PUMP"/>
    <property type="match status" value="1"/>
</dbReference>
<dbReference type="InterPro" id="IPR006144">
    <property type="entry name" value="Secretion_HlyD_CS"/>
</dbReference>
<dbReference type="PANTHER" id="PTHR30386:SF26">
    <property type="entry name" value="TRANSPORT PROTEIN COMB"/>
    <property type="match status" value="1"/>
</dbReference>
<reference evidence="13 14" key="1">
    <citation type="submission" date="2017-08" db="EMBL/GenBank/DDBJ databases">
        <title>Infants hospitalized years apart are colonized by the same room-sourced microbial strains.</title>
        <authorList>
            <person name="Brooks B."/>
            <person name="Olm M.R."/>
            <person name="Firek B.A."/>
            <person name="Baker R."/>
            <person name="Thomas B.C."/>
            <person name="Morowitz M.J."/>
            <person name="Banfield J.F."/>
        </authorList>
    </citation>
    <scope>NUCLEOTIDE SEQUENCE [LARGE SCALE GENOMIC DNA]</scope>
    <source>
        <strain evidence="13">S2_005_002_R2_29</strain>
    </source>
</reference>
<evidence type="ECO:0000256" key="5">
    <source>
        <dbReference type="ARBA" id="ARBA00022519"/>
    </source>
</evidence>
<feature type="coiled-coil region" evidence="9">
    <location>
        <begin position="165"/>
        <end position="192"/>
    </location>
</feature>
<dbReference type="Proteomes" id="UP000249417">
    <property type="component" value="Unassembled WGS sequence"/>
</dbReference>
<evidence type="ECO:0000256" key="10">
    <source>
        <dbReference type="SAM" id="Phobius"/>
    </source>
</evidence>
<evidence type="ECO:0000259" key="12">
    <source>
        <dbReference type="Pfam" id="PF26002"/>
    </source>
</evidence>
<dbReference type="PRINTS" id="PR01490">
    <property type="entry name" value="RTXTOXIND"/>
</dbReference>
<dbReference type="InterPro" id="IPR058781">
    <property type="entry name" value="HH_AprE-like"/>
</dbReference>
<dbReference type="EMBL" id="QFQB01000003">
    <property type="protein sequence ID" value="PZQ48679.1"/>
    <property type="molecule type" value="Genomic_DNA"/>
</dbReference>
<evidence type="ECO:0000256" key="6">
    <source>
        <dbReference type="ARBA" id="ARBA00022692"/>
    </source>
</evidence>
<evidence type="ECO:0000256" key="3">
    <source>
        <dbReference type="ARBA" id="ARBA00022448"/>
    </source>
</evidence>
<keyword evidence="3" id="KW-0813">Transport</keyword>
<dbReference type="InterPro" id="IPR050739">
    <property type="entry name" value="MFP"/>
</dbReference>
<keyword evidence="8 10" id="KW-0472">Membrane</keyword>
<organism evidence="13 14">
    <name type="scientific">Micavibrio aeruginosavorus</name>
    <dbReference type="NCBI Taxonomy" id="349221"/>
    <lineage>
        <taxon>Bacteria</taxon>
        <taxon>Pseudomonadati</taxon>
        <taxon>Bdellovibrionota</taxon>
        <taxon>Bdellovibrionia</taxon>
        <taxon>Bdellovibrionales</taxon>
        <taxon>Pseudobdellovibrionaceae</taxon>
        <taxon>Micavibrio</taxon>
    </lineage>
</organism>
<dbReference type="Gene3D" id="2.40.30.170">
    <property type="match status" value="1"/>
</dbReference>
<dbReference type="InterPro" id="IPR010129">
    <property type="entry name" value="T1SS_HlyD"/>
</dbReference>
<dbReference type="Pfam" id="PF25994">
    <property type="entry name" value="HH_AprE"/>
    <property type="match status" value="1"/>
</dbReference>
<evidence type="ECO:0000259" key="11">
    <source>
        <dbReference type="Pfam" id="PF25994"/>
    </source>
</evidence>